<comment type="caution">
    <text evidence="2">The sequence shown here is derived from an EMBL/GenBank/DDBJ whole genome shotgun (WGS) entry which is preliminary data.</text>
</comment>
<feature type="region of interest" description="Disordered" evidence="1">
    <location>
        <begin position="1"/>
        <end position="45"/>
    </location>
</feature>
<evidence type="ECO:0000313" key="3">
    <source>
        <dbReference type="Proteomes" id="UP000193986"/>
    </source>
</evidence>
<feature type="compositionally biased region" description="Polar residues" evidence="1">
    <location>
        <begin position="1"/>
        <end position="11"/>
    </location>
</feature>
<feature type="compositionally biased region" description="Polar residues" evidence="1">
    <location>
        <begin position="36"/>
        <end position="45"/>
    </location>
</feature>
<protein>
    <submittedName>
        <fullName evidence="2">Uncharacterized protein</fullName>
    </submittedName>
</protein>
<dbReference type="EMBL" id="MCFC01000052">
    <property type="protein sequence ID" value="ORY25928.1"/>
    <property type="molecule type" value="Genomic_DNA"/>
</dbReference>
<sequence length="175" mass="19022">MSSNASTSIPGTSPGEKEDNTQPDSSSARTEEENSEVPTIKSSEAKTSSSHIIMLAAEMKQAISRFLTEADFNNFASTSQIIRSAIKTDDRLSVVFGGTSGVQESDLPSLNENAPRVSHLHLKAIHRLKELPYFPNLDTFHVMKSASPNNEDWSASASDVVRPDRLCDVQETGIV</sequence>
<dbReference type="InParanoid" id="A0A1Y2ATL5"/>
<dbReference type="Proteomes" id="UP000193986">
    <property type="component" value="Unassembled WGS sequence"/>
</dbReference>
<evidence type="ECO:0000256" key="1">
    <source>
        <dbReference type="SAM" id="MobiDB-lite"/>
    </source>
</evidence>
<accession>A0A1Y2ATL5</accession>
<gene>
    <name evidence="2" type="ORF">BCR39DRAFT_542613</name>
</gene>
<reference evidence="2 3" key="1">
    <citation type="submission" date="2016-07" db="EMBL/GenBank/DDBJ databases">
        <title>Pervasive Adenine N6-methylation of Active Genes in Fungi.</title>
        <authorList>
            <consortium name="DOE Joint Genome Institute"/>
            <person name="Mondo S.J."/>
            <person name="Dannebaum R.O."/>
            <person name="Kuo R.C."/>
            <person name="Labutti K."/>
            <person name="Haridas S."/>
            <person name="Kuo A."/>
            <person name="Salamov A."/>
            <person name="Ahrendt S.R."/>
            <person name="Lipzen A."/>
            <person name="Sullivan W."/>
            <person name="Andreopoulos W.B."/>
            <person name="Clum A."/>
            <person name="Lindquist E."/>
            <person name="Daum C."/>
            <person name="Ramamoorthy G.K."/>
            <person name="Gryganskyi A."/>
            <person name="Culley D."/>
            <person name="Magnuson J.K."/>
            <person name="James T.Y."/>
            <person name="O'Malley M.A."/>
            <person name="Stajich J.E."/>
            <person name="Spatafora J.W."/>
            <person name="Visel A."/>
            <person name="Grigoriev I.V."/>
        </authorList>
    </citation>
    <scope>NUCLEOTIDE SEQUENCE [LARGE SCALE GENOMIC DNA]</scope>
    <source>
        <strain evidence="2 3">68-887.2</strain>
    </source>
</reference>
<evidence type="ECO:0000313" key="2">
    <source>
        <dbReference type="EMBL" id="ORY25928.1"/>
    </source>
</evidence>
<proteinExistence type="predicted"/>
<keyword evidence="3" id="KW-1185">Reference proteome</keyword>
<name>A0A1Y2ATL5_9TREE</name>
<dbReference type="AlphaFoldDB" id="A0A1Y2ATL5"/>
<organism evidence="2 3">
    <name type="scientific">Naematelia encephala</name>
    <dbReference type="NCBI Taxonomy" id="71784"/>
    <lineage>
        <taxon>Eukaryota</taxon>
        <taxon>Fungi</taxon>
        <taxon>Dikarya</taxon>
        <taxon>Basidiomycota</taxon>
        <taxon>Agaricomycotina</taxon>
        <taxon>Tremellomycetes</taxon>
        <taxon>Tremellales</taxon>
        <taxon>Naemateliaceae</taxon>
        <taxon>Naematelia</taxon>
    </lineage>
</organism>